<dbReference type="SUPFAM" id="SSF52172">
    <property type="entry name" value="CheY-like"/>
    <property type="match status" value="1"/>
</dbReference>
<dbReference type="Proteomes" id="UP000553193">
    <property type="component" value="Unassembled WGS sequence"/>
</dbReference>
<feature type="domain" description="OmpR/PhoB-type" evidence="9">
    <location>
        <begin position="124"/>
        <end position="222"/>
    </location>
</feature>
<evidence type="ECO:0000256" key="7">
    <source>
        <dbReference type="PROSITE-ProRule" id="PRU01091"/>
    </source>
</evidence>
<evidence type="ECO:0000259" key="9">
    <source>
        <dbReference type="PROSITE" id="PS51755"/>
    </source>
</evidence>
<dbReference type="FunFam" id="1.10.10.10:FF:000052">
    <property type="entry name" value="Cell cycle response regulator"/>
    <property type="match status" value="1"/>
</dbReference>
<sequence>MRILLVEDDRSAARGIAFQLQQHRMVVDVADCGAEALELARLYDYDAAIVDLMLPDMEGYDVVAKFRAARIEAPVLMLSANGRTQAKIRGLSVGADDYLSKPFEPDELVARLQAMIRRSKGFSQPRIQLGALSLDLSAKEVAINGRSVHLTTKEYAILELLLMRRGTVLSKENFLDHLYGGMDEPDAKIIDVFVCKLRKKLQQAGAPNVIGTVWGRGYIIRESSPLPAMPGLRAGLGDGRLSAA</sequence>
<evidence type="ECO:0000256" key="3">
    <source>
        <dbReference type="ARBA" id="ARBA00023015"/>
    </source>
</evidence>
<dbReference type="PANTHER" id="PTHR48111:SF22">
    <property type="entry name" value="REGULATOR OF RPOS"/>
    <property type="match status" value="1"/>
</dbReference>
<dbReference type="AlphaFoldDB" id="A0A840A512"/>
<dbReference type="PROSITE" id="PS51755">
    <property type="entry name" value="OMPR_PHOB"/>
    <property type="match status" value="1"/>
</dbReference>
<dbReference type="PANTHER" id="PTHR48111">
    <property type="entry name" value="REGULATOR OF RPOS"/>
    <property type="match status" value="1"/>
</dbReference>
<gene>
    <name evidence="10" type="ORF">GGQ83_000025</name>
</gene>
<dbReference type="InterPro" id="IPR011006">
    <property type="entry name" value="CheY-like_superfamily"/>
</dbReference>
<proteinExistence type="predicted"/>
<evidence type="ECO:0000256" key="2">
    <source>
        <dbReference type="ARBA" id="ARBA00023012"/>
    </source>
</evidence>
<feature type="domain" description="Response regulatory" evidence="8">
    <location>
        <begin position="2"/>
        <end position="116"/>
    </location>
</feature>
<reference evidence="10 11" key="1">
    <citation type="submission" date="2020-08" db="EMBL/GenBank/DDBJ databases">
        <title>Genomic Encyclopedia of Type Strains, Phase IV (KMG-IV): sequencing the most valuable type-strain genomes for metagenomic binning, comparative biology and taxonomic classification.</title>
        <authorList>
            <person name="Goeker M."/>
        </authorList>
    </citation>
    <scope>NUCLEOTIDE SEQUENCE [LARGE SCALE GENOMIC DNA]</scope>
    <source>
        <strain evidence="10 11">DSM 19979</strain>
    </source>
</reference>
<dbReference type="Pfam" id="PF00486">
    <property type="entry name" value="Trans_reg_C"/>
    <property type="match status" value="1"/>
</dbReference>
<dbReference type="CDD" id="cd00383">
    <property type="entry name" value="trans_reg_C"/>
    <property type="match status" value="1"/>
</dbReference>
<evidence type="ECO:0000259" key="8">
    <source>
        <dbReference type="PROSITE" id="PS50110"/>
    </source>
</evidence>
<evidence type="ECO:0000313" key="11">
    <source>
        <dbReference type="Proteomes" id="UP000553193"/>
    </source>
</evidence>
<dbReference type="GO" id="GO:0006355">
    <property type="term" value="P:regulation of DNA-templated transcription"/>
    <property type="evidence" value="ECO:0007669"/>
    <property type="project" value="InterPro"/>
</dbReference>
<dbReference type="PROSITE" id="PS50110">
    <property type="entry name" value="RESPONSE_REGULATORY"/>
    <property type="match status" value="1"/>
</dbReference>
<keyword evidence="1 6" id="KW-0597">Phosphoprotein</keyword>
<dbReference type="RefSeq" id="WP_184381574.1">
    <property type="nucleotide sequence ID" value="NZ_JACIDJ010000001.1"/>
</dbReference>
<evidence type="ECO:0000256" key="1">
    <source>
        <dbReference type="ARBA" id="ARBA00022553"/>
    </source>
</evidence>
<dbReference type="SMART" id="SM00862">
    <property type="entry name" value="Trans_reg_C"/>
    <property type="match status" value="1"/>
</dbReference>
<dbReference type="InterPro" id="IPR036388">
    <property type="entry name" value="WH-like_DNA-bd_sf"/>
</dbReference>
<dbReference type="GO" id="GO:0000976">
    <property type="term" value="F:transcription cis-regulatory region binding"/>
    <property type="evidence" value="ECO:0007669"/>
    <property type="project" value="TreeGrafter"/>
</dbReference>
<organism evidence="10 11">
    <name type="scientific">Roseococcus suduntuyensis</name>
    <dbReference type="NCBI Taxonomy" id="455361"/>
    <lineage>
        <taxon>Bacteria</taxon>
        <taxon>Pseudomonadati</taxon>
        <taxon>Pseudomonadota</taxon>
        <taxon>Alphaproteobacteria</taxon>
        <taxon>Acetobacterales</taxon>
        <taxon>Roseomonadaceae</taxon>
        <taxon>Roseococcus</taxon>
    </lineage>
</organism>
<protein>
    <submittedName>
        <fullName evidence="10">Two-component system cell cycle response regulator CtrA</fullName>
    </submittedName>
</protein>
<comment type="caution">
    <text evidence="10">The sequence shown here is derived from an EMBL/GenBank/DDBJ whole genome shotgun (WGS) entry which is preliminary data.</text>
</comment>
<dbReference type="InterPro" id="IPR001789">
    <property type="entry name" value="Sig_transdc_resp-reg_receiver"/>
</dbReference>
<evidence type="ECO:0000313" key="10">
    <source>
        <dbReference type="EMBL" id="MBB3896599.1"/>
    </source>
</evidence>
<name>A0A840A512_9PROT</name>
<dbReference type="InterPro" id="IPR039420">
    <property type="entry name" value="WalR-like"/>
</dbReference>
<evidence type="ECO:0000256" key="6">
    <source>
        <dbReference type="PROSITE-ProRule" id="PRU00169"/>
    </source>
</evidence>
<keyword evidence="3" id="KW-0805">Transcription regulation</keyword>
<evidence type="ECO:0000256" key="4">
    <source>
        <dbReference type="ARBA" id="ARBA00023125"/>
    </source>
</evidence>
<keyword evidence="4 7" id="KW-0238">DNA-binding</keyword>
<dbReference type="EMBL" id="JACIDJ010000001">
    <property type="protein sequence ID" value="MBB3896599.1"/>
    <property type="molecule type" value="Genomic_DNA"/>
</dbReference>
<keyword evidence="5" id="KW-0804">Transcription</keyword>
<keyword evidence="2" id="KW-0902">Two-component regulatory system</keyword>
<keyword evidence="11" id="KW-1185">Reference proteome</keyword>
<feature type="DNA-binding region" description="OmpR/PhoB-type" evidence="7">
    <location>
        <begin position="124"/>
        <end position="222"/>
    </location>
</feature>
<dbReference type="Gene3D" id="1.10.10.10">
    <property type="entry name" value="Winged helix-like DNA-binding domain superfamily/Winged helix DNA-binding domain"/>
    <property type="match status" value="1"/>
</dbReference>
<dbReference type="SMART" id="SM00448">
    <property type="entry name" value="REC"/>
    <property type="match status" value="1"/>
</dbReference>
<dbReference type="Gene3D" id="6.10.250.690">
    <property type="match status" value="1"/>
</dbReference>
<dbReference type="GO" id="GO:0032993">
    <property type="term" value="C:protein-DNA complex"/>
    <property type="evidence" value="ECO:0007669"/>
    <property type="project" value="TreeGrafter"/>
</dbReference>
<dbReference type="Gene3D" id="3.40.50.2300">
    <property type="match status" value="1"/>
</dbReference>
<evidence type="ECO:0000256" key="5">
    <source>
        <dbReference type="ARBA" id="ARBA00023163"/>
    </source>
</evidence>
<dbReference type="Pfam" id="PF00072">
    <property type="entry name" value="Response_reg"/>
    <property type="match status" value="1"/>
</dbReference>
<dbReference type="InterPro" id="IPR001867">
    <property type="entry name" value="OmpR/PhoB-type_DNA-bd"/>
</dbReference>
<feature type="modified residue" description="4-aspartylphosphate" evidence="6">
    <location>
        <position position="51"/>
    </location>
</feature>
<accession>A0A840A512</accession>
<dbReference type="GO" id="GO:0000156">
    <property type="term" value="F:phosphorelay response regulator activity"/>
    <property type="evidence" value="ECO:0007669"/>
    <property type="project" value="TreeGrafter"/>
</dbReference>
<dbReference type="GO" id="GO:0005829">
    <property type="term" value="C:cytosol"/>
    <property type="evidence" value="ECO:0007669"/>
    <property type="project" value="TreeGrafter"/>
</dbReference>